<dbReference type="GO" id="GO:0005886">
    <property type="term" value="C:plasma membrane"/>
    <property type="evidence" value="ECO:0007669"/>
    <property type="project" value="UniProtKB-SubCell"/>
</dbReference>
<evidence type="ECO:0000256" key="12">
    <source>
        <dbReference type="SAM" id="Phobius"/>
    </source>
</evidence>
<keyword evidence="6" id="KW-0808">Transferase</keyword>
<proteinExistence type="predicted"/>
<evidence type="ECO:0000313" key="16">
    <source>
        <dbReference type="Proteomes" id="UP000276443"/>
    </source>
</evidence>
<keyword evidence="12" id="KW-1133">Transmembrane helix</keyword>
<evidence type="ECO:0000256" key="8">
    <source>
        <dbReference type="ARBA" id="ARBA00022777"/>
    </source>
</evidence>
<sequence>MNRIRDRKTLFVYTVLSIMFIMVLGVLFVQVAKHYVIQAYEEQLNYDSQFVSQDIDLNQTDLQSQLDYYSEALPVDLILYDEANREYLHTFTSTESKFLNEVLGEELSNNTKVIDSHLLQSVRLNDNTVITLVSEQLPIYYLNTTLWSVIIVLALLVGIFIWSLGNRLYENYVTPIREASKTASELSEGNYKARIHDAPYGIVSELGQSINKLARNLEYITAKYENQNDRLKTVVNNVESGLLLINEKGLTRLANQAFVNYFSNQDDIVGEVYYDVIENQALNEALQEVIFMERKKQVTIETDRGHYFEVYLAPIWNDQETWKGVVVVCHDITKIKQLENVRKDFVANVSHELRTPITSIQGFVETLLDGNQHDEEIINKFLKIIDKETRRLNTLIKDLLDLSSIEKDDFTLTKSYFSIQDLMSEVNLVMERQLEEHQLESNLDVPEDLEIYADYNRLYQVVLNLYSNAIQYTQLGGKIEWNVVQEDGFVHFNIQDTGIGIPEQAQDRIFERFYRVDRDRSRQTGGTGLGLSIVKHIVEAHGGTIDLQSKEGEGTSITVSIPQLL</sequence>
<keyword evidence="11 12" id="KW-0472">Membrane</keyword>
<dbReference type="Gene3D" id="1.10.287.130">
    <property type="match status" value="1"/>
</dbReference>
<dbReference type="InterPro" id="IPR003661">
    <property type="entry name" value="HisK_dim/P_dom"/>
</dbReference>
<dbReference type="Gene3D" id="6.10.340.10">
    <property type="match status" value="1"/>
</dbReference>
<dbReference type="InterPro" id="IPR003660">
    <property type="entry name" value="HAMP_dom"/>
</dbReference>
<dbReference type="Pfam" id="PF13426">
    <property type="entry name" value="PAS_9"/>
    <property type="match status" value="1"/>
</dbReference>
<dbReference type="InterPro" id="IPR036890">
    <property type="entry name" value="HATPase_C_sf"/>
</dbReference>
<protein>
    <recommendedName>
        <fullName evidence="3">histidine kinase</fullName>
        <ecNumber evidence="3">2.7.13.3</ecNumber>
    </recommendedName>
</protein>
<dbReference type="PRINTS" id="PR00344">
    <property type="entry name" value="BCTRLSENSOR"/>
</dbReference>
<reference evidence="15 16" key="1">
    <citation type="submission" date="2018-11" db="EMBL/GenBank/DDBJ databases">
        <title>Genomic Encyclopedia of Type Strains, Phase IV (KMG-IV): sequencing the most valuable type-strain genomes for metagenomic binning, comparative biology and taxonomic classification.</title>
        <authorList>
            <person name="Goeker M."/>
        </authorList>
    </citation>
    <scope>NUCLEOTIDE SEQUENCE [LARGE SCALE GENOMIC DNA]</scope>
    <source>
        <strain evidence="15 16">DSM 18090</strain>
    </source>
</reference>
<dbReference type="PANTHER" id="PTHR45453">
    <property type="entry name" value="PHOSPHATE REGULON SENSOR PROTEIN PHOR"/>
    <property type="match status" value="1"/>
</dbReference>
<dbReference type="InterPro" id="IPR000014">
    <property type="entry name" value="PAS"/>
</dbReference>
<comment type="caution">
    <text evidence="15">The sequence shown here is derived from an EMBL/GenBank/DDBJ whole genome shotgun (WGS) entry which is preliminary data.</text>
</comment>
<dbReference type="OrthoDB" id="9813151at2"/>
<evidence type="ECO:0000256" key="2">
    <source>
        <dbReference type="ARBA" id="ARBA00004651"/>
    </source>
</evidence>
<dbReference type="PROSITE" id="PS50885">
    <property type="entry name" value="HAMP"/>
    <property type="match status" value="1"/>
</dbReference>
<dbReference type="InterPro" id="IPR036097">
    <property type="entry name" value="HisK_dim/P_sf"/>
</dbReference>
<evidence type="ECO:0000313" key="15">
    <source>
        <dbReference type="EMBL" id="RPF55387.1"/>
    </source>
</evidence>
<dbReference type="NCBIfam" id="NF046044">
    <property type="entry name" value="PnpS"/>
    <property type="match status" value="1"/>
</dbReference>
<evidence type="ECO:0000256" key="9">
    <source>
        <dbReference type="ARBA" id="ARBA00022840"/>
    </source>
</evidence>
<evidence type="ECO:0000256" key="1">
    <source>
        <dbReference type="ARBA" id="ARBA00000085"/>
    </source>
</evidence>
<dbReference type="Pfam" id="PF00512">
    <property type="entry name" value="HisKA"/>
    <property type="match status" value="1"/>
</dbReference>
<organism evidence="15 16">
    <name type="scientific">Aquisalibacillus elongatus</name>
    <dbReference type="NCBI Taxonomy" id="485577"/>
    <lineage>
        <taxon>Bacteria</taxon>
        <taxon>Bacillati</taxon>
        <taxon>Bacillota</taxon>
        <taxon>Bacilli</taxon>
        <taxon>Bacillales</taxon>
        <taxon>Bacillaceae</taxon>
        <taxon>Aquisalibacillus</taxon>
    </lineage>
</organism>
<feature type="transmembrane region" description="Helical" evidence="12">
    <location>
        <begin position="139"/>
        <end position="162"/>
    </location>
</feature>
<dbReference type="PANTHER" id="PTHR45453:SF1">
    <property type="entry name" value="PHOSPHATE REGULON SENSOR PROTEIN PHOR"/>
    <property type="match status" value="1"/>
</dbReference>
<dbReference type="InterPro" id="IPR050351">
    <property type="entry name" value="BphY/WalK/GraS-like"/>
</dbReference>
<dbReference type="SMART" id="SM00387">
    <property type="entry name" value="HATPase_c"/>
    <property type="match status" value="1"/>
</dbReference>
<dbReference type="RefSeq" id="WP_124219053.1">
    <property type="nucleotide sequence ID" value="NZ_RKRF01000007.1"/>
</dbReference>
<keyword evidence="7" id="KW-0547">Nucleotide-binding</keyword>
<dbReference type="InterPro" id="IPR004358">
    <property type="entry name" value="Sig_transdc_His_kin-like_C"/>
</dbReference>
<keyword evidence="8 15" id="KW-0418">Kinase</keyword>
<comment type="subcellular location">
    <subcellularLocation>
        <location evidence="2">Cell membrane</location>
        <topology evidence="2">Multi-pass membrane protein</topology>
    </subcellularLocation>
</comment>
<evidence type="ECO:0000256" key="6">
    <source>
        <dbReference type="ARBA" id="ARBA00022679"/>
    </source>
</evidence>
<keyword evidence="9" id="KW-0067">ATP-binding</keyword>
<evidence type="ECO:0000256" key="3">
    <source>
        <dbReference type="ARBA" id="ARBA00012438"/>
    </source>
</evidence>
<keyword evidence="10" id="KW-0902">Two-component regulatory system</keyword>
<dbReference type="SMART" id="SM00388">
    <property type="entry name" value="HisKA"/>
    <property type="match status" value="1"/>
</dbReference>
<dbReference type="SUPFAM" id="SSF55874">
    <property type="entry name" value="ATPase domain of HSP90 chaperone/DNA topoisomerase II/histidine kinase"/>
    <property type="match status" value="1"/>
</dbReference>
<evidence type="ECO:0000256" key="4">
    <source>
        <dbReference type="ARBA" id="ARBA00022475"/>
    </source>
</evidence>
<dbReference type="InterPro" id="IPR003594">
    <property type="entry name" value="HATPase_dom"/>
</dbReference>
<dbReference type="CDD" id="cd00130">
    <property type="entry name" value="PAS"/>
    <property type="match status" value="1"/>
</dbReference>
<dbReference type="GO" id="GO:0016036">
    <property type="term" value="P:cellular response to phosphate starvation"/>
    <property type="evidence" value="ECO:0007669"/>
    <property type="project" value="TreeGrafter"/>
</dbReference>
<dbReference type="FunFam" id="1.10.287.130:FF:000001">
    <property type="entry name" value="Two-component sensor histidine kinase"/>
    <property type="match status" value="1"/>
</dbReference>
<evidence type="ECO:0000259" key="13">
    <source>
        <dbReference type="PROSITE" id="PS50109"/>
    </source>
</evidence>
<feature type="domain" description="HAMP" evidence="14">
    <location>
        <begin position="170"/>
        <end position="222"/>
    </location>
</feature>
<dbReference type="EC" id="2.7.13.3" evidence="3"/>
<keyword evidence="5" id="KW-0597">Phosphoprotein</keyword>
<evidence type="ECO:0000259" key="14">
    <source>
        <dbReference type="PROSITE" id="PS50885"/>
    </source>
</evidence>
<evidence type="ECO:0000256" key="7">
    <source>
        <dbReference type="ARBA" id="ARBA00022741"/>
    </source>
</evidence>
<name>A0A3N5BD73_9BACI</name>
<keyword evidence="12" id="KW-0812">Transmembrane</keyword>
<dbReference type="GO" id="GO:0004721">
    <property type="term" value="F:phosphoprotein phosphatase activity"/>
    <property type="evidence" value="ECO:0007669"/>
    <property type="project" value="TreeGrafter"/>
</dbReference>
<dbReference type="Proteomes" id="UP000276443">
    <property type="component" value="Unassembled WGS sequence"/>
</dbReference>
<dbReference type="PROSITE" id="PS50109">
    <property type="entry name" value="HIS_KIN"/>
    <property type="match status" value="1"/>
</dbReference>
<dbReference type="CDD" id="cd06225">
    <property type="entry name" value="HAMP"/>
    <property type="match status" value="1"/>
</dbReference>
<keyword evidence="16" id="KW-1185">Reference proteome</keyword>
<dbReference type="CDD" id="cd00075">
    <property type="entry name" value="HATPase"/>
    <property type="match status" value="1"/>
</dbReference>
<dbReference type="Gene3D" id="3.30.565.10">
    <property type="entry name" value="Histidine kinase-like ATPase, C-terminal domain"/>
    <property type="match status" value="1"/>
</dbReference>
<evidence type="ECO:0000256" key="5">
    <source>
        <dbReference type="ARBA" id="ARBA00022553"/>
    </source>
</evidence>
<gene>
    <name evidence="15" type="ORF">EDC24_0258</name>
</gene>
<dbReference type="Gene3D" id="3.30.450.20">
    <property type="entry name" value="PAS domain"/>
    <property type="match status" value="1"/>
</dbReference>
<dbReference type="CDD" id="cd00082">
    <property type="entry name" value="HisKA"/>
    <property type="match status" value="1"/>
</dbReference>
<dbReference type="SUPFAM" id="SSF55785">
    <property type="entry name" value="PYP-like sensor domain (PAS domain)"/>
    <property type="match status" value="1"/>
</dbReference>
<accession>A0A3N5BD73</accession>
<dbReference type="Pfam" id="PF02518">
    <property type="entry name" value="HATPase_c"/>
    <property type="match status" value="1"/>
</dbReference>
<dbReference type="SUPFAM" id="SSF47384">
    <property type="entry name" value="Homodimeric domain of signal transducing histidine kinase"/>
    <property type="match status" value="1"/>
</dbReference>
<feature type="transmembrane region" description="Helical" evidence="12">
    <location>
        <begin position="12"/>
        <end position="32"/>
    </location>
</feature>
<dbReference type="FunFam" id="3.30.565.10:FF:000006">
    <property type="entry name" value="Sensor histidine kinase WalK"/>
    <property type="match status" value="1"/>
</dbReference>
<keyword evidence="4" id="KW-1003">Cell membrane</keyword>
<dbReference type="InterPro" id="IPR035965">
    <property type="entry name" value="PAS-like_dom_sf"/>
</dbReference>
<dbReference type="EMBL" id="RKRF01000007">
    <property type="protein sequence ID" value="RPF55387.1"/>
    <property type="molecule type" value="Genomic_DNA"/>
</dbReference>
<evidence type="ECO:0000256" key="11">
    <source>
        <dbReference type="ARBA" id="ARBA00023136"/>
    </source>
</evidence>
<dbReference type="GO" id="GO:0000155">
    <property type="term" value="F:phosphorelay sensor kinase activity"/>
    <property type="evidence" value="ECO:0007669"/>
    <property type="project" value="InterPro"/>
</dbReference>
<dbReference type="InterPro" id="IPR005467">
    <property type="entry name" value="His_kinase_dom"/>
</dbReference>
<feature type="domain" description="Histidine kinase" evidence="13">
    <location>
        <begin position="348"/>
        <end position="565"/>
    </location>
</feature>
<dbReference type="AlphaFoldDB" id="A0A3N5BD73"/>
<comment type="catalytic activity">
    <reaction evidence="1">
        <text>ATP + protein L-histidine = ADP + protein N-phospho-L-histidine.</text>
        <dbReference type="EC" id="2.7.13.3"/>
    </reaction>
</comment>
<dbReference type="GO" id="GO:0005524">
    <property type="term" value="F:ATP binding"/>
    <property type="evidence" value="ECO:0007669"/>
    <property type="project" value="UniProtKB-KW"/>
</dbReference>
<evidence type="ECO:0000256" key="10">
    <source>
        <dbReference type="ARBA" id="ARBA00023012"/>
    </source>
</evidence>